<dbReference type="Proteomes" id="UP000054279">
    <property type="component" value="Unassembled WGS sequence"/>
</dbReference>
<gene>
    <name evidence="4" type="ORF">M422DRAFT_32521</name>
</gene>
<dbReference type="InterPro" id="IPR011009">
    <property type="entry name" value="Kinase-like_dom_sf"/>
</dbReference>
<keyword evidence="2" id="KW-0812">Transmembrane</keyword>
<dbReference type="HOGENOM" id="CLU_006533_2_5_1"/>
<evidence type="ECO:0000259" key="3">
    <source>
        <dbReference type="Pfam" id="PF03109"/>
    </source>
</evidence>
<dbReference type="EMBL" id="KN837148">
    <property type="protein sequence ID" value="KIJ39920.1"/>
    <property type="molecule type" value="Genomic_DNA"/>
</dbReference>
<comment type="similarity">
    <text evidence="1">Belongs to the protein kinase superfamily. ADCK protein kinase family.</text>
</comment>
<accession>A0A0C9VP94</accession>
<protein>
    <recommendedName>
        <fullName evidence="3">ABC1 atypical kinase-like domain-containing protein</fullName>
    </recommendedName>
</protein>
<dbReference type="GO" id="GO:0055088">
    <property type="term" value="P:lipid homeostasis"/>
    <property type="evidence" value="ECO:0007669"/>
    <property type="project" value="TreeGrafter"/>
</dbReference>
<keyword evidence="2" id="KW-0472">Membrane</keyword>
<evidence type="ECO:0000256" key="2">
    <source>
        <dbReference type="SAM" id="Phobius"/>
    </source>
</evidence>
<keyword evidence="2" id="KW-1133">Transmembrane helix</keyword>
<proteinExistence type="inferred from homology"/>
<dbReference type="AlphaFoldDB" id="A0A0C9VP94"/>
<keyword evidence="5" id="KW-1185">Reference proteome</keyword>
<reference evidence="4 5" key="1">
    <citation type="submission" date="2014-06" db="EMBL/GenBank/DDBJ databases">
        <title>Evolutionary Origins and Diversification of the Mycorrhizal Mutualists.</title>
        <authorList>
            <consortium name="DOE Joint Genome Institute"/>
            <consortium name="Mycorrhizal Genomics Consortium"/>
            <person name="Kohler A."/>
            <person name="Kuo A."/>
            <person name="Nagy L.G."/>
            <person name="Floudas D."/>
            <person name="Copeland A."/>
            <person name="Barry K.W."/>
            <person name="Cichocki N."/>
            <person name="Veneault-Fourrey C."/>
            <person name="LaButti K."/>
            <person name="Lindquist E.A."/>
            <person name="Lipzen A."/>
            <person name="Lundell T."/>
            <person name="Morin E."/>
            <person name="Murat C."/>
            <person name="Riley R."/>
            <person name="Ohm R."/>
            <person name="Sun H."/>
            <person name="Tunlid A."/>
            <person name="Henrissat B."/>
            <person name="Grigoriev I.V."/>
            <person name="Hibbett D.S."/>
            <person name="Martin F."/>
        </authorList>
    </citation>
    <scope>NUCLEOTIDE SEQUENCE [LARGE SCALE GENOMIC DNA]</scope>
    <source>
        <strain evidence="4 5">SS14</strain>
    </source>
</reference>
<dbReference type="GO" id="GO:0007005">
    <property type="term" value="P:mitochondrion organization"/>
    <property type="evidence" value="ECO:0007669"/>
    <property type="project" value="TreeGrafter"/>
</dbReference>
<dbReference type="InterPro" id="IPR051130">
    <property type="entry name" value="Mito_struct-func_regulator"/>
</dbReference>
<dbReference type="InterPro" id="IPR045307">
    <property type="entry name" value="ADCK1_dom"/>
</dbReference>
<evidence type="ECO:0000313" key="5">
    <source>
        <dbReference type="Proteomes" id="UP000054279"/>
    </source>
</evidence>
<dbReference type="InterPro" id="IPR004147">
    <property type="entry name" value="ABC1_dom"/>
</dbReference>
<dbReference type="GO" id="GO:0005743">
    <property type="term" value="C:mitochondrial inner membrane"/>
    <property type="evidence" value="ECO:0007669"/>
    <property type="project" value="TreeGrafter"/>
</dbReference>
<dbReference type="CDD" id="cd13969">
    <property type="entry name" value="ADCK1-like"/>
    <property type="match status" value="1"/>
</dbReference>
<sequence length="613" mass="70418">MSARCWRTASTSPWQARLPIKSRPRLQTNYSTSSHPKSRGIRPLYVFSGLLVVTAGAGYAAYQKWEPFRYTVIAAKRCSILGKAVVLDAIDYKRTLSRSYSSHEEEQKALSQCHTRSAHRILIALLKNGGIFVKLGQHISSLAVLPVEWTGTMRPLQDQCVATPIEDMEDLFKADTGRSISEWFEEFDPEPIGVASLAQVHVAREWGTGKKVAVKLQHPYLIDFCDVDMAMVEFSLAWVKRLFPNFEFTWLGEEMKENLPKELNFVHEANNAARLNADFQSIKTSLYIPPVLFTSKRILVMEFIEGRRVDDREYLAKHNIDRNTVALELARIFSRMVHINGWFHADPHLGNLLIRPSPKNSRSPYNFEIVMLDHGLHFDIDDDLRINYSKFWLSLISPATPETAAERMKYAEIVGNIGPDLYPVFQTAITGRIGLEDVGDDPGMQRPGSMIDMLPQTPEELELIRNAVMQREGIIQSVFDVLRRVPRRVLMLLKLNDLTRSLDHALATTHSSVRVFLITARYCTLAVWRDERQRLLNRLAEEGIFSVGILFEYFRHWWKFQWLYQRLRVTELYMDTEAKYVLTKDWARGLWRRGFEGARRAAAGLEVEPIGSS</sequence>
<dbReference type="PANTHER" id="PTHR43173:SF19">
    <property type="entry name" value="AARF DOMAIN-CONTAINING PROTEIN KINASE 1"/>
    <property type="match status" value="1"/>
</dbReference>
<name>A0A0C9VP94_SPHS4</name>
<feature type="domain" description="ABC1 atypical kinase-like" evidence="3">
    <location>
        <begin position="156"/>
        <end position="397"/>
    </location>
</feature>
<dbReference type="PANTHER" id="PTHR43173">
    <property type="entry name" value="ABC1 FAMILY PROTEIN"/>
    <property type="match status" value="1"/>
</dbReference>
<organism evidence="4 5">
    <name type="scientific">Sphaerobolus stellatus (strain SS14)</name>
    <dbReference type="NCBI Taxonomy" id="990650"/>
    <lineage>
        <taxon>Eukaryota</taxon>
        <taxon>Fungi</taxon>
        <taxon>Dikarya</taxon>
        <taxon>Basidiomycota</taxon>
        <taxon>Agaricomycotina</taxon>
        <taxon>Agaricomycetes</taxon>
        <taxon>Phallomycetidae</taxon>
        <taxon>Geastrales</taxon>
        <taxon>Sphaerobolaceae</taxon>
        <taxon>Sphaerobolus</taxon>
    </lineage>
</organism>
<feature type="transmembrane region" description="Helical" evidence="2">
    <location>
        <begin position="44"/>
        <end position="62"/>
    </location>
</feature>
<dbReference type="OrthoDB" id="427480at2759"/>
<evidence type="ECO:0000256" key="1">
    <source>
        <dbReference type="ARBA" id="ARBA00009670"/>
    </source>
</evidence>
<evidence type="ECO:0000313" key="4">
    <source>
        <dbReference type="EMBL" id="KIJ39920.1"/>
    </source>
</evidence>
<dbReference type="SUPFAM" id="SSF56112">
    <property type="entry name" value="Protein kinase-like (PK-like)"/>
    <property type="match status" value="1"/>
</dbReference>
<dbReference type="Pfam" id="PF03109">
    <property type="entry name" value="ABC1"/>
    <property type="match status" value="1"/>
</dbReference>